<dbReference type="InterPro" id="IPR018828">
    <property type="entry name" value="RRG7"/>
</dbReference>
<evidence type="ECO:0000313" key="4">
    <source>
        <dbReference type="Proteomes" id="UP000232875"/>
    </source>
</evidence>
<sequence length="207" mass="22349">MTTRGTAYELACLHKLQTWLGMCIYRTGGAGDRGIDLCGWWSPLVLRSEARTSIHDRMRVLVQCKAEAKPVGPGIVRELEGTLIRAVWDKLVPLEAVALPGAEEDVPIAARDAPLLGVLTSVSGFSKHALLHARSSRIPMLLLHLAAHDPSFERLVCTGFVWNDALAGSNGLLGGRCEVGWIDAPRAKGQKHAMSHAVLYRDGVAVA</sequence>
<comment type="subcellular location">
    <subcellularLocation>
        <location evidence="1">Mitochondrion</location>
    </subcellularLocation>
</comment>
<dbReference type="PANTHER" id="PTHR28133:SF1">
    <property type="entry name" value="REQUIRED FOR RESPIRATORY GROWTH PROTEIN 7, MITOCHONDRIAL"/>
    <property type="match status" value="1"/>
</dbReference>
<keyword evidence="2" id="KW-0496">Mitochondrion</keyword>
<organism evidence="3 4">
    <name type="scientific">Malassezia vespertilionis</name>
    <dbReference type="NCBI Taxonomy" id="2020962"/>
    <lineage>
        <taxon>Eukaryota</taxon>
        <taxon>Fungi</taxon>
        <taxon>Dikarya</taxon>
        <taxon>Basidiomycota</taxon>
        <taxon>Ustilaginomycotina</taxon>
        <taxon>Malasseziomycetes</taxon>
        <taxon>Malasseziales</taxon>
        <taxon>Malasseziaceae</taxon>
        <taxon>Malassezia</taxon>
    </lineage>
</organism>
<dbReference type="Proteomes" id="UP000232875">
    <property type="component" value="Unassembled WGS sequence"/>
</dbReference>
<gene>
    <name evidence="3" type="ORF">MVES_003422</name>
</gene>
<dbReference type="PANTHER" id="PTHR28133">
    <property type="entry name" value="REQUIRED FOR RESPIRATORY GROWTH PROTEIN 7, MITOCHONDRIAL"/>
    <property type="match status" value="1"/>
</dbReference>
<accession>A0A2N1J7P9</accession>
<evidence type="ECO:0000256" key="2">
    <source>
        <dbReference type="ARBA" id="ARBA00023128"/>
    </source>
</evidence>
<dbReference type="OrthoDB" id="20734at2759"/>
<dbReference type="Pfam" id="PF10356">
    <property type="entry name" value="RRG7"/>
    <property type="match status" value="2"/>
</dbReference>
<dbReference type="AlphaFoldDB" id="A0A2N1J7P9"/>
<evidence type="ECO:0000256" key="1">
    <source>
        <dbReference type="ARBA" id="ARBA00004173"/>
    </source>
</evidence>
<evidence type="ECO:0000313" key="3">
    <source>
        <dbReference type="EMBL" id="PKI82585.1"/>
    </source>
</evidence>
<proteinExistence type="predicted"/>
<keyword evidence="4" id="KW-1185">Reference proteome</keyword>
<reference evidence="3 4" key="1">
    <citation type="submission" date="2017-10" db="EMBL/GenBank/DDBJ databases">
        <title>A novel species of cold-tolerant Malassezia isolated from bats.</title>
        <authorList>
            <person name="Lorch J.M."/>
            <person name="Palmer J.M."/>
            <person name="Vanderwolf K.J."/>
            <person name="Schmidt K.Z."/>
            <person name="Verant M.L."/>
            <person name="Weller T.J."/>
            <person name="Blehert D.S."/>
        </authorList>
    </citation>
    <scope>NUCLEOTIDE SEQUENCE [LARGE SCALE GENOMIC DNA]</scope>
    <source>
        <strain evidence="3 4">NWHC:44797-103</strain>
    </source>
</reference>
<protein>
    <recommendedName>
        <fullName evidence="5">Restriction endonuclease type IV Mrr domain-containing protein</fullName>
    </recommendedName>
</protein>
<name>A0A2N1J7P9_9BASI</name>
<dbReference type="GO" id="GO:0005739">
    <property type="term" value="C:mitochondrion"/>
    <property type="evidence" value="ECO:0007669"/>
    <property type="project" value="UniProtKB-SubCell"/>
</dbReference>
<dbReference type="EMBL" id="KZ454994">
    <property type="protein sequence ID" value="PKI82585.1"/>
    <property type="molecule type" value="Genomic_DNA"/>
</dbReference>
<evidence type="ECO:0008006" key="5">
    <source>
        <dbReference type="Google" id="ProtNLM"/>
    </source>
</evidence>